<evidence type="ECO:0000256" key="5">
    <source>
        <dbReference type="ARBA" id="ARBA00022679"/>
    </source>
</evidence>
<dbReference type="SMART" id="SM00133">
    <property type="entry name" value="S_TK_X"/>
    <property type="match status" value="1"/>
</dbReference>
<evidence type="ECO:0000256" key="12">
    <source>
        <dbReference type="RuleBase" id="RU000304"/>
    </source>
</evidence>
<evidence type="ECO:0000259" key="14">
    <source>
        <dbReference type="PROSITE" id="PS51285"/>
    </source>
</evidence>
<gene>
    <name evidence="15" type="primary">npk 1</name>
</gene>
<keyword evidence="5" id="KW-0808">Transferase</keyword>
<dbReference type="InterPro" id="IPR011009">
    <property type="entry name" value="Kinase-like_dom_sf"/>
</dbReference>
<dbReference type="PANTHER" id="PTHR22988:SF76">
    <property type="entry name" value="CHROMOSOME UNDETERMINED SCAFFOLD_135, WHOLE GENOME SHOTGUN SEQUENCE"/>
    <property type="match status" value="1"/>
</dbReference>
<dbReference type="InterPro" id="IPR000961">
    <property type="entry name" value="AGC-kinase_C"/>
</dbReference>
<sequence length="423" mass="48725">MGLVEAIKMDVLNLTPHEKELIKQDVLHKEAELNRKSRKKMYPSDFEPLTIIGKGAFGEVRICRHIETGDIVAVKKVVNKEMLYKNQVAHVRSERDILVKAKNPWIVGLKYSFQDDENLYLVMEYLPGGDLMNLLIKKDILSEEESRFYTAEMILAIESVHSLNYIHRDLKPDNVLLGVDGHIKLTDFGPCKHAEIKASQKVDTDKYELKHSENFNALKNMLNKRLGYKRDRKLAFSTVGTPDYIAPEVFGTKGYDETVDWWSVGVILFEMLVGYPPFFSDDSTVTCQKILHWKRTLVIPPEANLTPEATDLIEKLVCDAEDRLGRNGAIEIKEHPWFEGFDWDSLSSLKAPYIPEVSSPTSAENFDKFKEETPFFPLSQSKLQKQKMKRRKKDLDFVGYTYKADVEEEKQMFVSALQELDHL</sequence>
<dbReference type="Pfam" id="PF00433">
    <property type="entry name" value="Pkinase_C"/>
    <property type="match status" value="1"/>
</dbReference>
<evidence type="ECO:0000256" key="7">
    <source>
        <dbReference type="ARBA" id="ARBA00022777"/>
    </source>
</evidence>
<accession>Q9TVL9</accession>
<dbReference type="SMART" id="SM00220">
    <property type="entry name" value="S_TKc"/>
    <property type="match status" value="1"/>
</dbReference>
<keyword evidence="4" id="KW-0597">Phosphoprotein</keyword>
<evidence type="ECO:0000256" key="1">
    <source>
        <dbReference type="ARBA" id="ARBA00009903"/>
    </source>
</evidence>
<dbReference type="GO" id="GO:0005737">
    <property type="term" value="C:cytoplasm"/>
    <property type="evidence" value="ECO:0007669"/>
    <property type="project" value="UniProtKB-ARBA"/>
</dbReference>
<dbReference type="PROSITE" id="PS50011">
    <property type="entry name" value="PROTEIN_KINASE_DOM"/>
    <property type="match status" value="1"/>
</dbReference>
<dbReference type="FunFam" id="3.30.200.20:FF:000192">
    <property type="entry name" value="Serine/threonine-protein kinase cot-1"/>
    <property type="match status" value="1"/>
</dbReference>
<dbReference type="FunFam" id="1.10.510.10:FF:000042">
    <property type="entry name" value="Non-specific serine/threonine protein kinase"/>
    <property type="match status" value="1"/>
</dbReference>
<evidence type="ECO:0000256" key="8">
    <source>
        <dbReference type="ARBA" id="ARBA00022840"/>
    </source>
</evidence>
<dbReference type="AlphaFoldDB" id="Q9TVL9"/>
<dbReference type="InterPro" id="IPR017441">
    <property type="entry name" value="Protein_kinase_ATP_BS"/>
</dbReference>
<evidence type="ECO:0000259" key="13">
    <source>
        <dbReference type="PROSITE" id="PS50011"/>
    </source>
</evidence>
<dbReference type="EC" id="2.7.11.1" evidence="2"/>
<evidence type="ECO:0000256" key="9">
    <source>
        <dbReference type="ARBA" id="ARBA00047899"/>
    </source>
</evidence>
<keyword evidence="8 11" id="KW-0067">ATP-binding</keyword>
<dbReference type="GO" id="GO:0004674">
    <property type="term" value="F:protein serine/threonine kinase activity"/>
    <property type="evidence" value="ECO:0007669"/>
    <property type="project" value="UniProtKB-KW"/>
</dbReference>
<dbReference type="PROSITE" id="PS51285">
    <property type="entry name" value="AGC_KINASE_CTER"/>
    <property type="match status" value="1"/>
</dbReference>
<feature type="binding site" evidence="11">
    <location>
        <position position="76"/>
    </location>
    <ligand>
        <name>ATP</name>
        <dbReference type="ChEBI" id="CHEBI:30616"/>
    </ligand>
</feature>
<dbReference type="InterPro" id="IPR017892">
    <property type="entry name" value="Pkinase_C"/>
</dbReference>
<dbReference type="FunFam" id="1.10.510.10:FF:000057">
    <property type="entry name" value="Non-specific serine/threonine protein kinase"/>
    <property type="match status" value="1"/>
</dbReference>
<dbReference type="PANTHER" id="PTHR22988">
    <property type="entry name" value="MYOTONIC DYSTROPHY S/T KINASE-RELATED"/>
    <property type="match status" value="1"/>
</dbReference>
<dbReference type="Pfam" id="PF00069">
    <property type="entry name" value="Pkinase"/>
    <property type="match status" value="1"/>
</dbReference>
<feature type="domain" description="AGC-kinase C-terminal" evidence="14">
    <location>
        <begin position="339"/>
        <end position="412"/>
    </location>
</feature>
<reference evidence="15" key="1">
    <citation type="journal article" date="2001" name="J. Eukaryot. Microbiol.">
        <title>Programmed translational frameshifting is likely required for expressions of genes encoding putative nuclear protein kinases of the ciliate Euplotes octocarinatus.</title>
        <authorList>
            <person name="Tan M."/>
            <person name="Liang A."/>
            <person name="Bruenen-Nieweler C."/>
            <person name="Heckmann K."/>
        </authorList>
    </citation>
    <scope>NUCLEOTIDE SEQUENCE</scope>
</reference>
<name>Q9TVL9_EUPOC</name>
<organism evidence="15">
    <name type="scientific">Euplotoides octocarinatus</name>
    <name type="common">Freshwater ciliate</name>
    <name type="synonym">Euplotes octocarinatus</name>
    <dbReference type="NCBI Taxonomy" id="2716877"/>
    <lineage>
        <taxon>Eukaryota</taxon>
        <taxon>Sar</taxon>
        <taxon>Alveolata</taxon>
        <taxon>Ciliophora</taxon>
        <taxon>Intramacronucleata</taxon>
        <taxon>Spirotrichea</taxon>
        <taxon>Hypotrichia</taxon>
        <taxon>Euplotida</taxon>
        <taxon>Euplotidae</taxon>
        <taxon>Euplotes</taxon>
    </lineage>
</organism>
<evidence type="ECO:0000313" key="15">
    <source>
        <dbReference type="EMBL" id="CAB64998.2"/>
    </source>
</evidence>
<evidence type="ECO:0000256" key="3">
    <source>
        <dbReference type="ARBA" id="ARBA00022527"/>
    </source>
</evidence>
<dbReference type="Gene3D" id="1.10.510.10">
    <property type="entry name" value="Transferase(Phosphotransferase) domain 1"/>
    <property type="match status" value="1"/>
</dbReference>
<keyword evidence="6 11" id="KW-0547">Nucleotide-binding</keyword>
<protein>
    <recommendedName>
        <fullName evidence="2">non-specific serine/threonine protein kinase</fullName>
        <ecNumber evidence="2">2.7.11.1</ecNumber>
    </recommendedName>
</protein>
<evidence type="ECO:0000256" key="4">
    <source>
        <dbReference type="ARBA" id="ARBA00022553"/>
    </source>
</evidence>
<evidence type="ECO:0000256" key="6">
    <source>
        <dbReference type="ARBA" id="ARBA00022741"/>
    </source>
</evidence>
<feature type="domain" description="Protein kinase" evidence="13">
    <location>
        <begin position="46"/>
        <end position="338"/>
    </location>
</feature>
<dbReference type="EMBL" id="AJ249680">
    <property type="protein sequence ID" value="CAB64998.2"/>
    <property type="molecule type" value="Genomic_DNA"/>
</dbReference>
<dbReference type="InterPro" id="IPR000719">
    <property type="entry name" value="Prot_kinase_dom"/>
</dbReference>
<dbReference type="PROSITE" id="PS00107">
    <property type="entry name" value="PROTEIN_KINASE_ATP"/>
    <property type="match status" value="1"/>
</dbReference>
<comment type="similarity">
    <text evidence="1">Belongs to the protein kinase superfamily. AGC Ser/Thr protein kinase family.</text>
</comment>
<dbReference type="InterPro" id="IPR050839">
    <property type="entry name" value="Rho-assoc_Ser/Thr_Kinase"/>
</dbReference>
<dbReference type="InterPro" id="IPR008271">
    <property type="entry name" value="Ser/Thr_kinase_AS"/>
</dbReference>
<proteinExistence type="evidence at transcript level"/>
<keyword evidence="7 15" id="KW-0418">Kinase</keyword>
<comment type="catalytic activity">
    <reaction evidence="10">
        <text>L-seryl-[protein] + ATP = O-phospho-L-seryl-[protein] + ADP + H(+)</text>
        <dbReference type="Rhea" id="RHEA:17989"/>
        <dbReference type="Rhea" id="RHEA-COMP:9863"/>
        <dbReference type="Rhea" id="RHEA-COMP:11604"/>
        <dbReference type="ChEBI" id="CHEBI:15378"/>
        <dbReference type="ChEBI" id="CHEBI:29999"/>
        <dbReference type="ChEBI" id="CHEBI:30616"/>
        <dbReference type="ChEBI" id="CHEBI:83421"/>
        <dbReference type="ChEBI" id="CHEBI:456216"/>
        <dbReference type="EC" id="2.7.11.1"/>
    </reaction>
</comment>
<dbReference type="GO" id="GO:0005524">
    <property type="term" value="F:ATP binding"/>
    <property type="evidence" value="ECO:0007669"/>
    <property type="project" value="UniProtKB-UniRule"/>
</dbReference>
<evidence type="ECO:0000256" key="11">
    <source>
        <dbReference type="PROSITE-ProRule" id="PRU10141"/>
    </source>
</evidence>
<dbReference type="Gene3D" id="3.30.200.20">
    <property type="entry name" value="Phosphorylase Kinase, domain 1"/>
    <property type="match status" value="1"/>
</dbReference>
<comment type="catalytic activity">
    <reaction evidence="9">
        <text>L-threonyl-[protein] + ATP = O-phospho-L-threonyl-[protein] + ADP + H(+)</text>
        <dbReference type="Rhea" id="RHEA:46608"/>
        <dbReference type="Rhea" id="RHEA-COMP:11060"/>
        <dbReference type="Rhea" id="RHEA-COMP:11605"/>
        <dbReference type="ChEBI" id="CHEBI:15378"/>
        <dbReference type="ChEBI" id="CHEBI:30013"/>
        <dbReference type="ChEBI" id="CHEBI:30616"/>
        <dbReference type="ChEBI" id="CHEBI:61977"/>
        <dbReference type="ChEBI" id="CHEBI:456216"/>
        <dbReference type="EC" id="2.7.11.1"/>
    </reaction>
</comment>
<dbReference type="SUPFAM" id="SSF56112">
    <property type="entry name" value="Protein kinase-like (PK-like)"/>
    <property type="match status" value="1"/>
</dbReference>
<keyword evidence="3 12" id="KW-0723">Serine/threonine-protein kinase</keyword>
<evidence type="ECO:0000256" key="10">
    <source>
        <dbReference type="ARBA" id="ARBA00048679"/>
    </source>
</evidence>
<dbReference type="EMBL" id="AJ249683">
    <property type="protein sequence ID" value="CAB65001.2"/>
    <property type="molecule type" value="mRNA"/>
</dbReference>
<dbReference type="PROSITE" id="PS00108">
    <property type="entry name" value="PROTEIN_KINASE_ST"/>
    <property type="match status" value="1"/>
</dbReference>
<evidence type="ECO:0000256" key="2">
    <source>
        <dbReference type="ARBA" id="ARBA00012513"/>
    </source>
</evidence>